<comment type="subcellular location">
    <subcellularLocation>
        <location evidence="1">Cell envelope</location>
    </subcellularLocation>
</comment>
<dbReference type="Pfam" id="PF00497">
    <property type="entry name" value="SBP_bac_3"/>
    <property type="match status" value="1"/>
</dbReference>
<sequence>MLKKFALAATTVLILSACGQSDGGKSATAASGVAASVAAAASQSNSTAATVSGSLIERINNKGTITVGTEGTYAPFTYHDKDGKLTGYDVEVTRAVAAKLGVTVEFKETQWDAMLAGLKAGRFDMVANQVALTSPERQATFDKSEPYSWSGPAIMARTDETRVNTVADIKGLKAAQTLSSNYGETAKKAQAEIVPVDGMAQALTLVQQKRADVTLNDTLSFLDYLQKNENSGLKIVWTADANEKQGAGLIVNKGNQDALAKINVAMMELREDGTLKKLGEQFFGKDVSAQ</sequence>
<gene>
    <name evidence="7" type="ORF">NCTC10283_02068</name>
</gene>
<keyword evidence="8" id="KW-1185">Reference proteome</keyword>
<dbReference type="InterPro" id="IPR001638">
    <property type="entry name" value="Solute-binding_3/MltF_N"/>
</dbReference>
<evidence type="ECO:0000256" key="3">
    <source>
        <dbReference type="ARBA" id="ARBA00022729"/>
    </source>
</evidence>
<feature type="chain" id="PRO_5016937098" evidence="5">
    <location>
        <begin position="20"/>
        <end position="290"/>
    </location>
</feature>
<keyword evidence="3 5" id="KW-0732">Signal</keyword>
<dbReference type="AlphaFoldDB" id="A0A376BUB3"/>
<dbReference type="Proteomes" id="UP000254209">
    <property type="component" value="Unassembled WGS sequence"/>
</dbReference>
<proteinExistence type="inferred from homology"/>
<comment type="similarity">
    <text evidence="2 4">Belongs to the bacterial solute-binding protein 3 family.</text>
</comment>
<evidence type="ECO:0000313" key="8">
    <source>
        <dbReference type="Proteomes" id="UP000254209"/>
    </source>
</evidence>
<feature type="signal peptide" evidence="5">
    <location>
        <begin position="1"/>
        <end position="19"/>
    </location>
</feature>
<dbReference type="EMBL" id="UFSO01000003">
    <property type="protein sequence ID" value="SSY80509.1"/>
    <property type="molecule type" value="Genomic_DNA"/>
</dbReference>
<dbReference type="SUPFAM" id="SSF53850">
    <property type="entry name" value="Periplasmic binding protein-like II"/>
    <property type="match status" value="1"/>
</dbReference>
<evidence type="ECO:0000313" key="7">
    <source>
        <dbReference type="EMBL" id="SSY80509.1"/>
    </source>
</evidence>
<dbReference type="PROSITE" id="PS51257">
    <property type="entry name" value="PROKAR_LIPOPROTEIN"/>
    <property type="match status" value="1"/>
</dbReference>
<evidence type="ECO:0000256" key="5">
    <source>
        <dbReference type="SAM" id="SignalP"/>
    </source>
</evidence>
<feature type="domain" description="Solute-binding protein family 3/N-terminal" evidence="6">
    <location>
        <begin position="64"/>
        <end position="286"/>
    </location>
</feature>
<dbReference type="GO" id="GO:0030313">
    <property type="term" value="C:cell envelope"/>
    <property type="evidence" value="ECO:0007669"/>
    <property type="project" value="UniProtKB-SubCell"/>
</dbReference>
<dbReference type="PROSITE" id="PS01039">
    <property type="entry name" value="SBP_BACTERIAL_3"/>
    <property type="match status" value="1"/>
</dbReference>
<dbReference type="CDD" id="cd13711">
    <property type="entry name" value="PBP2_Ngo0372_TcyA"/>
    <property type="match status" value="1"/>
</dbReference>
<dbReference type="STRING" id="1120980.GCA_000745955_00643"/>
<name>A0A376BUB3_9NEIS</name>
<evidence type="ECO:0000256" key="2">
    <source>
        <dbReference type="ARBA" id="ARBA00010333"/>
    </source>
</evidence>
<dbReference type="RefSeq" id="WP_034291602.1">
    <property type="nucleotide sequence ID" value="NZ_CP091519.2"/>
</dbReference>
<dbReference type="InterPro" id="IPR018313">
    <property type="entry name" value="SBP_3_CS"/>
</dbReference>
<dbReference type="Gene3D" id="3.40.190.10">
    <property type="entry name" value="Periplasmic binding protein-like II"/>
    <property type="match status" value="2"/>
</dbReference>
<protein>
    <submittedName>
        <fullName evidence="7">Probable amino-acid ABC transporter-binding protein HI_1080</fullName>
    </submittedName>
</protein>
<accession>A0A376BUB3</accession>
<dbReference type="SMART" id="SM00062">
    <property type="entry name" value="PBPb"/>
    <property type="match status" value="1"/>
</dbReference>
<dbReference type="PANTHER" id="PTHR35936">
    <property type="entry name" value="MEMBRANE-BOUND LYTIC MUREIN TRANSGLYCOSYLASE F"/>
    <property type="match status" value="1"/>
</dbReference>
<dbReference type="OrthoDB" id="368476at2"/>
<dbReference type="PANTHER" id="PTHR35936:SF35">
    <property type="entry name" value="L-CYSTINE-BINDING PROTEIN TCYJ"/>
    <property type="match status" value="1"/>
</dbReference>
<reference evidence="7 8" key="1">
    <citation type="submission" date="2018-06" db="EMBL/GenBank/DDBJ databases">
        <authorList>
            <consortium name="Pathogen Informatics"/>
            <person name="Doyle S."/>
        </authorList>
    </citation>
    <scope>NUCLEOTIDE SEQUENCE [LARGE SCALE GENOMIC DNA]</scope>
    <source>
        <strain evidence="7 8">NCTC10283</strain>
    </source>
</reference>
<organism evidence="7 8">
    <name type="scientific">Alysiella crassa</name>
    <dbReference type="NCBI Taxonomy" id="153491"/>
    <lineage>
        <taxon>Bacteria</taxon>
        <taxon>Pseudomonadati</taxon>
        <taxon>Pseudomonadota</taxon>
        <taxon>Betaproteobacteria</taxon>
        <taxon>Neisseriales</taxon>
        <taxon>Neisseriaceae</taxon>
        <taxon>Alysiella</taxon>
    </lineage>
</organism>
<evidence type="ECO:0000256" key="1">
    <source>
        <dbReference type="ARBA" id="ARBA00004196"/>
    </source>
</evidence>
<evidence type="ECO:0000259" key="6">
    <source>
        <dbReference type="SMART" id="SM00062"/>
    </source>
</evidence>
<evidence type="ECO:0000256" key="4">
    <source>
        <dbReference type="RuleBase" id="RU003744"/>
    </source>
</evidence>